<dbReference type="InterPro" id="IPR023459">
    <property type="entry name" value="Tscrpt_elong_fac_GreA/B_fam"/>
</dbReference>
<keyword evidence="1" id="KW-0805">Transcription regulation</keyword>
<dbReference type="SUPFAM" id="SSF54534">
    <property type="entry name" value="FKBP-like"/>
    <property type="match status" value="1"/>
</dbReference>
<dbReference type="AlphaFoldDB" id="A0A4Q9HNI2"/>
<evidence type="ECO:0000256" key="1">
    <source>
        <dbReference type="ARBA" id="ARBA00023015"/>
    </source>
</evidence>
<name>A0A4Q9HNI2_STRKA</name>
<dbReference type="SUPFAM" id="SSF46557">
    <property type="entry name" value="GreA transcript cleavage protein, N-terminal domain"/>
    <property type="match status" value="1"/>
</dbReference>
<dbReference type="Gene3D" id="1.10.287.180">
    <property type="entry name" value="Transcription elongation factor, GreA/GreB, N-terminal domain"/>
    <property type="match status" value="1"/>
</dbReference>
<proteinExistence type="predicted"/>
<feature type="domain" description="Transcription elongation factor GreA/GreB N-terminal" evidence="4">
    <location>
        <begin position="7"/>
        <end position="75"/>
    </location>
</feature>
<dbReference type="PANTHER" id="PTHR30437:SF4">
    <property type="entry name" value="TRANSCRIPTION ELONGATION FACTOR GREA"/>
    <property type="match status" value="1"/>
</dbReference>
<sequence>MAEGPEPISVDALRALRQELAELRAERGPVAATLRSEDPVGDRADEADALQRASEVARLDGRIAEIEGRIREASVAGPPPTDMVGVGSTVTVRFADGAEATVRIGEIVEEPDRTLVTADSPLGRALLGRRAGDTVAYETPDGSTTAVVLSLGDTTAPPDDGPRA</sequence>
<keyword evidence="5" id="KW-0808">Transferase</keyword>
<dbReference type="RefSeq" id="WP_131125336.1">
    <property type="nucleotide sequence ID" value="NZ_SIXH01000343.1"/>
</dbReference>
<dbReference type="Pfam" id="PF01272">
    <property type="entry name" value="GreA_GreB"/>
    <property type="match status" value="1"/>
</dbReference>
<evidence type="ECO:0000313" key="6">
    <source>
        <dbReference type="Proteomes" id="UP000292452"/>
    </source>
</evidence>
<feature type="domain" description="Transcription elongation factor GreA/GreB C-terminal" evidence="3">
    <location>
        <begin position="80"/>
        <end position="150"/>
    </location>
</feature>
<keyword evidence="6" id="KW-1185">Reference proteome</keyword>
<dbReference type="GO" id="GO:0006354">
    <property type="term" value="P:DNA-templated transcription elongation"/>
    <property type="evidence" value="ECO:0007669"/>
    <property type="project" value="TreeGrafter"/>
</dbReference>
<evidence type="ECO:0000313" key="5">
    <source>
        <dbReference type="EMBL" id="TBO56398.1"/>
    </source>
</evidence>
<dbReference type="InterPro" id="IPR001437">
    <property type="entry name" value="Tscrpt_elong_fac_GreA/B_C"/>
</dbReference>
<organism evidence="5 6">
    <name type="scientific">Streptomyces kasugaensis</name>
    <dbReference type="NCBI Taxonomy" id="1946"/>
    <lineage>
        <taxon>Bacteria</taxon>
        <taxon>Bacillati</taxon>
        <taxon>Actinomycetota</taxon>
        <taxon>Actinomycetes</taxon>
        <taxon>Kitasatosporales</taxon>
        <taxon>Streptomycetaceae</taxon>
        <taxon>Streptomyces</taxon>
    </lineage>
</organism>
<dbReference type="Gene3D" id="3.10.50.30">
    <property type="entry name" value="Transcription elongation factor, GreA/GreB, C-terminal domain"/>
    <property type="match status" value="1"/>
</dbReference>
<dbReference type="InterPro" id="IPR036805">
    <property type="entry name" value="Tscrpt_elong_fac_GreA/B_N_sf"/>
</dbReference>
<dbReference type="PIRSF" id="PIRSF006092">
    <property type="entry name" value="GreA_GreB"/>
    <property type="match status" value="1"/>
</dbReference>
<dbReference type="NCBIfam" id="NF004548">
    <property type="entry name" value="PRK05892.1"/>
    <property type="match status" value="1"/>
</dbReference>
<comment type="caution">
    <text evidence="5">The sequence shown here is derived from an EMBL/GenBank/DDBJ whole genome shotgun (WGS) entry which is preliminary data.</text>
</comment>
<dbReference type="GO" id="GO:0070063">
    <property type="term" value="F:RNA polymerase binding"/>
    <property type="evidence" value="ECO:0007669"/>
    <property type="project" value="InterPro"/>
</dbReference>
<dbReference type="GO" id="GO:0016301">
    <property type="term" value="F:kinase activity"/>
    <property type="evidence" value="ECO:0007669"/>
    <property type="project" value="UniProtKB-KW"/>
</dbReference>
<protein>
    <submittedName>
        <fullName evidence="5">Nucleoside diphosphate kinase regulator</fullName>
    </submittedName>
</protein>
<keyword evidence="5" id="KW-0418">Kinase</keyword>
<dbReference type="GO" id="GO:0032784">
    <property type="term" value="P:regulation of DNA-templated transcription elongation"/>
    <property type="evidence" value="ECO:0007669"/>
    <property type="project" value="InterPro"/>
</dbReference>
<evidence type="ECO:0000259" key="4">
    <source>
        <dbReference type="Pfam" id="PF03449"/>
    </source>
</evidence>
<keyword evidence="2" id="KW-0804">Transcription</keyword>
<accession>A0A4Q9HNI2</accession>
<dbReference type="GO" id="GO:0003677">
    <property type="term" value="F:DNA binding"/>
    <property type="evidence" value="ECO:0007669"/>
    <property type="project" value="InterPro"/>
</dbReference>
<dbReference type="InterPro" id="IPR022691">
    <property type="entry name" value="Tscrpt_elong_fac_GreA/B_N"/>
</dbReference>
<evidence type="ECO:0000256" key="2">
    <source>
        <dbReference type="ARBA" id="ARBA00023163"/>
    </source>
</evidence>
<dbReference type="InterPro" id="IPR036953">
    <property type="entry name" value="GreA/GreB_C_sf"/>
</dbReference>
<dbReference type="EMBL" id="SIXH01000343">
    <property type="protein sequence ID" value="TBO56398.1"/>
    <property type="molecule type" value="Genomic_DNA"/>
</dbReference>
<gene>
    <name evidence="5" type="ORF">EYS09_28145</name>
</gene>
<dbReference type="Proteomes" id="UP000292452">
    <property type="component" value="Unassembled WGS sequence"/>
</dbReference>
<reference evidence="5 6" key="1">
    <citation type="submission" date="2019-02" db="EMBL/GenBank/DDBJ databases">
        <title>Draft Genome Sequence of Streptomyces sp. AM-2504, identified by 16S rRNA comparative analysis as a Streptomyces Kasugaensis strain.</title>
        <authorList>
            <person name="Napolioni V."/>
            <person name="Giuliodori A.M."/>
            <person name="Spurio R."/>
            <person name="Fabbretti A."/>
        </authorList>
    </citation>
    <scope>NUCLEOTIDE SEQUENCE [LARGE SCALE GENOMIC DNA]</scope>
    <source>
        <strain evidence="5 6">AM-2504</strain>
    </source>
</reference>
<dbReference type="Pfam" id="PF03449">
    <property type="entry name" value="GreA_GreB_N"/>
    <property type="match status" value="1"/>
</dbReference>
<evidence type="ECO:0000259" key="3">
    <source>
        <dbReference type="Pfam" id="PF01272"/>
    </source>
</evidence>
<dbReference type="PANTHER" id="PTHR30437">
    <property type="entry name" value="TRANSCRIPTION ELONGATION FACTOR GREA"/>
    <property type="match status" value="1"/>
</dbReference>